<dbReference type="Pfam" id="PF23552">
    <property type="entry name" value="ParB_C"/>
    <property type="match status" value="1"/>
</dbReference>
<dbReference type="Proteomes" id="UP000239549">
    <property type="component" value="Unassembled WGS sequence"/>
</dbReference>
<evidence type="ECO:0000259" key="5">
    <source>
        <dbReference type="SMART" id="SM00470"/>
    </source>
</evidence>
<reference evidence="7" key="1">
    <citation type="submission" date="2018-02" db="EMBL/GenBank/DDBJ databases">
        <title>Genome sequence of Desulfocucumis palustris strain NAW-5.</title>
        <authorList>
            <person name="Watanabe M."/>
            <person name="Kojima H."/>
            <person name="Fukui M."/>
        </authorList>
    </citation>
    <scope>NUCLEOTIDE SEQUENCE [LARGE SCALE GENOMIC DNA]</scope>
    <source>
        <strain evidence="7">NAW-5</strain>
    </source>
</reference>
<dbReference type="InterPro" id="IPR041468">
    <property type="entry name" value="HTH_ParB/Spo0J"/>
</dbReference>
<comment type="similarity">
    <text evidence="2">Belongs to the ParB family.</text>
</comment>
<evidence type="ECO:0000256" key="3">
    <source>
        <dbReference type="ARBA" id="ARBA00022829"/>
    </source>
</evidence>
<dbReference type="GO" id="GO:0007059">
    <property type="term" value="P:chromosome segregation"/>
    <property type="evidence" value="ECO:0007669"/>
    <property type="project" value="UniProtKB-KW"/>
</dbReference>
<keyword evidence="4" id="KW-0238">DNA-binding</keyword>
<dbReference type="GO" id="GO:0003677">
    <property type="term" value="F:DNA binding"/>
    <property type="evidence" value="ECO:0007669"/>
    <property type="project" value="UniProtKB-KW"/>
</dbReference>
<dbReference type="InterPro" id="IPR050336">
    <property type="entry name" value="Chromosome_partition/occlusion"/>
</dbReference>
<dbReference type="InterPro" id="IPR003115">
    <property type="entry name" value="ParB_N"/>
</dbReference>
<evidence type="ECO:0000313" key="7">
    <source>
        <dbReference type="Proteomes" id="UP000239549"/>
    </source>
</evidence>
<dbReference type="EMBL" id="BFAV01000038">
    <property type="protein sequence ID" value="GBF32502.1"/>
    <property type="molecule type" value="Genomic_DNA"/>
</dbReference>
<dbReference type="GO" id="GO:0009295">
    <property type="term" value="C:nucleoid"/>
    <property type="evidence" value="ECO:0007669"/>
    <property type="project" value="UniProtKB-SubCell"/>
</dbReference>
<dbReference type="FunFam" id="1.10.10.2830:FF:000001">
    <property type="entry name" value="Chromosome partitioning protein ParB"/>
    <property type="match status" value="1"/>
</dbReference>
<evidence type="ECO:0000256" key="1">
    <source>
        <dbReference type="ARBA" id="ARBA00004453"/>
    </source>
</evidence>
<dbReference type="Pfam" id="PF17762">
    <property type="entry name" value="HTH_ParB"/>
    <property type="match status" value="1"/>
</dbReference>
<evidence type="ECO:0000256" key="2">
    <source>
        <dbReference type="ARBA" id="ARBA00006295"/>
    </source>
</evidence>
<dbReference type="RefSeq" id="WP_104371025.1">
    <property type="nucleotide sequence ID" value="NZ_BFAV01000038.1"/>
</dbReference>
<dbReference type="Gene3D" id="1.10.10.2830">
    <property type="match status" value="1"/>
</dbReference>
<dbReference type="Pfam" id="PF02195">
    <property type="entry name" value="ParB_N"/>
    <property type="match status" value="1"/>
</dbReference>
<dbReference type="SUPFAM" id="SSF110849">
    <property type="entry name" value="ParB/Sulfiredoxin"/>
    <property type="match status" value="1"/>
</dbReference>
<dbReference type="CDD" id="cd16393">
    <property type="entry name" value="SPO0J_N"/>
    <property type="match status" value="1"/>
</dbReference>
<keyword evidence="7" id="KW-1185">Reference proteome</keyword>
<dbReference type="PANTHER" id="PTHR33375">
    <property type="entry name" value="CHROMOSOME-PARTITIONING PROTEIN PARB-RELATED"/>
    <property type="match status" value="1"/>
</dbReference>
<dbReference type="FunFam" id="3.90.1530.30:FF:000001">
    <property type="entry name" value="Chromosome partitioning protein ParB"/>
    <property type="match status" value="1"/>
</dbReference>
<name>A0A2L2X906_9FIRM</name>
<proteinExistence type="inferred from homology"/>
<dbReference type="OrthoDB" id="9802051at2"/>
<dbReference type="GO" id="GO:0045881">
    <property type="term" value="P:positive regulation of sporulation resulting in formation of a cellular spore"/>
    <property type="evidence" value="ECO:0007669"/>
    <property type="project" value="TreeGrafter"/>
</dbReference>
<dbReference type="SMART" id="SM00470">
    <property type="entry name" value="ParB"/>
    <property type="match status" value="1"/>
</dbReference>
<comment type="caution">
    <text evidence="6">The sequence shown here is derived from an EMBL/GenBank/DDBJ whole genome shotgun (WGS) entry which is preliminary data.</text>
</comment>
<gene>
    <name evidence="6" type="ORF">DCCM_0698</name>
</gene>
<dbReference type="InterPro" id="IPR036086">
    <property type="entry name" value="ParB/Sulfiredoxin_sf"/>
</dbReference>
<dbReference type="SUPFAM" id="SSF109709">
    <property type="entry name" value="KorB DNA-binding domain-like"/>
    <property type="match status" value="1"/>
</dbReference>
<dbReference type="AlphaFoldDB" id="A0A2L2X906"/>
<keyword evidence="3" id="KW-0159">Chromosome partition</keyword>
<sequence>MNKKRGLGKGLEALLPVNQETDSNVKLREIKISDVVPNTKQPRKLMDEDKLLELAESIKEHGVVQPIVVRPLGGGDYELIAGERRWRACLRLGLEKIPAIIREYDDLEATAVALIENIQRENLNPMEEAMAYKVLMDDFGLTQEDVSKRVGKSRPFVGNMVRLLSLPLDIKNMIVDGSITAGHARAMLSIEDHKQQLKIAQKIMDKQLNVRQTEKLVKTVAERQKTIRRQGRKSYMIKDLEEQLFNILATKIKISSDEGGGGKIVIYYSGEDDLKWLVKVITGQEEVM</sequence>
<dbReference type="NCBIfam" id="TIGR00180">
    <property type="entry name" value="parB_part"/>
    <property type="match status" value="1"/>
</dbReference>
<dbReference type="PANTHER" id="PTHR33375:SF1">
    <property type="entry name" value="CHROMOSOME-PARTITIONING PROTEIN PARB-RELATED"/>
    <property type="match status" value="1"/>
</dbReference>
<protein>
    <submittedName>
        <fullName evidence="6">Chromosome partitioning protein ParB</fullName>
    </submittedName>
</protein>
<dbReference type="InterPro" id="IPR004437">
    <property type="entry name" value="ParB/RepB/Spo0J"/>
</dbReference>
<feature type="domain" description="ParB-like N-terminal" evidence="5">
    <location>
        <begin position="28"/>
        <end position="118"/>
    </location>
</feature>
<evidence type="ECO:0000256" key="4">
    <source>
        <dbReference type="ARBA" id="ARBA00023125"/>
    </source>
</evidence>
<dbReference type="Gene3D" id="3.90.1530.30">
    <property type="match status" value="1"/>
</dbReference>
<dbReference type="InterPro" id="IPR057240">
    <property type="entry name" value="ParB_dimer_C"/>
</dbReference>
<evidence type="ECO:0000313" key="6">
    <source>
        <dbReference type="EMBL" id="GBF32502.1"/>
    </source>
</evidence>
<dbReference type="GO" id="GO:0005694">
    <property type="term" value="C:chromosome"/>
    <property type="evidence" value="ECO:0007669"/>
    <property type="project" value="TreeGrafter"/>
</dbReference>
<comment type="subcellular location">
    <subcellularLocation>
        <location evidence="1">Cytoplasm</location>
        <location evidence="1">Nucleoid</location>
    </subcellularLocation>
</comment>
<organism evidence="6 7">
    <name type="scientific">Desulfocucumis palustris</name>
    <dbReference type="NCBI Taxonomy" id="1898651"/>
    <lineage>
        <taxon>Bacteria</taxon>
        <taxon>Bacillati</taxon>
        <taxon>Bacillota</taxon>
        <taxon>Clostridia</taxon>
        <taxon>Eubacteriales</taxon>
        <taxon>Desulfocucumaceae</taxon>
        <taxon>Desulfocucumis</taxon>
    </lineage>
</organism>
<accession>A0A2L2X906</accession>